<dbReference type="Pfam" id="PF13704">
    <property type="entry name" value="Glyco_tranf_2_4"/>
    <property type="match status" value="1"/>
</dbReference>
<dbReference type="STRING" id="320497.A0U93_09970"/>
<proteinExistence type="predicted"/>
<accession>A0A1U9KR42</accession>
<name>A0A1U9KR42_9PROT</name>
<sequence>MPLTACVLFVRNEYSDIAGWVAWHLGLGIDRLIVFDDHSTDGTWDVIQAAAQVGPVDAQRSDMTLPNAHLRRQAAWRAAVDHLRNDVDWIGFLDADEYLDLGEHESAGAFFGQPCFADGEAIAFSGCLFGGNGHALRPRDMAPAAFTRRGDMEVRENRLGKSFVRPAALPTGTIDAHRLDIPDERYRSASGDVPAWDGREMPADWRHGRILRYGCRSVQHTIDRLADMPVTPARWAQQRVERDHNDHADDGATRGLERARPFFETILMRCLDIACMRLAAMGRPPANDAPVPRIDPLPDRDDARDAAEVTRKPWPDGVRVVGIRAATGPTLRLSPDRTVTTGHGDASDLPPVYGVIQGSTPQFVTLFAADEGPVRLSGDSVAPGNPLLRIVNAADEHVGLMTITPPRFVAAPPAGAGDMAADRLVCSGWEHFTLVPTIGPDAVPSLIDLPTPRDPAGLSEAELCVWLGAHASLPSFDDRQRALAMLSPVARHRVQALVPALLFAFL</sequence>
<evidence type="ECO:0000313" key="1">
    <source>
        <dbReference type="EMBL" id="AQS88215.1"/>
    </source>
</evidence>
<dbReference type="RefSeq" id="WP_077807232.1">
    <property type="nucleotide sequence ID" value="NZ_BJXS01000003.1"/>
</dbReference>
<protein>
    <submittedName>
        <fullName evidence="1">Uncharacterized protein</fullName>
    </submittedName>
</protein>
<reference evidence="1 2" key="1">
    <citation type="submission" date="2016-03" db="EMBL/GenBank/DDBJ databases">
        <title>Acetic acid bacteria sequencing.</title>
        <authorList>
            <person name="Brandt J."/>
            <person name="Jakob F."/>
            <person name="Vogel R.F."/>
        </authorList>
    </citation>
    <scope>NUCLEOTIDE SEQUENCE [LARGE SCALE GENOMIC DNA]</scope>
    <source>
        <strain evidence="1 2">NBRC 101099</strain>
    </source>
</reference>
<gene>
    <name evidence="1" type="ORF">A0U93_09970</name>
</gene>
<keyword evidence="2" id="KW-1185">Reference proteome</keyword>
<dbReference type="Proteomes" id="UP000188604">
    <property type="component" value="Chromosome"/>
</dbReference>
<dbReference type="OrthoDB" id="1997677at2"/>
<dbReference type="InterPro" id="IPR029044">
    <property type="entry name" value="Nucleotide-diphossugar_trans"/>
</dbReference>
<dbReference type="SUPFAM" id="SSF53448">
    <property type="entry name" value="Nucleotide-diphospho-sugar transferases"/>
    <property type="match status" value="1"/>
</dbReference>
<evidence type="ECO:0000313" key="2">
    <source>
        <dbReference type="Proteomes" id="UP000188604"/>
    </source>
</evidence>
<dbReference type="AlphaFoldDB" id="A0A1U9KR42"/>
<dbReference type="Gene3D" id="3.90.550.10">
    <property type="entry name" value="Spore Coat Polysaccharide Biosynthesis Protein SpsA, Chain A"/>
    <property type="match status" value="1"/>
</dbReference>
<dbReference type="KEGG" id="nch:A0U93_09970"/>
<dbReference type="EMBL" id="CP014691">
    <property type="protein sequence ID" value="AQS88215.1"/>
    <property type="molecule type" value="Genomic_DNA"/>
</dbReference>
<organism evidence="1 2">
    <name type="scientific">Neoasaia chiangmaiensis</name>
    <dbReference type="NCBI Taxonomy" id="320497"/>
    <lineage>
        <taxon>Bacteria</taxon>
        <taxon>Pseudomonadati</taxon>
        <taxon>Pseudomonadota</taxon>
        <taxon>Alphaproteobacteria</taxon>
        <taxon>Acetobacterales</taxon>
        <taxon>Acetobacteraceae</taxon>
        <taxon>Neoasaia</taxon>
    </lineage>
</organism>